<evidence type="ECO:0000256" key="8">
    <source>
        <dbReference type="HAMAP-Rule" id="MF_01895"/>
    </source>
</evidence>
<comment type="function">
    <text evidence="8">3'-5' exoribonuclease that releases 5'-nucleoside monophosphates and is involved in maturation of structured RNAs.</text>
</comment>
<evidence type="ECO:0000256" key="7">
    <source>
        <dbReference type="ARBA" id="ARBA00022884"/>
    </source>
</evidence>
<evidence type="ECO:0000256" key="1">
    <source>
        <dbReference type="ARBA" id="ARBA00001849"/>
    </source>
</evidence>
<dbReference type="SMART" id="SM00316">
    <property type="entry name" value="S1"/>
    <property type="match status" value="2"/>
</dbReference>
<dbReference type="Proteomes" id="UP000198304">
    <property type="component" value="Unassembled WGS sequence"/>
</dbReference>
<dbReference type="InterPro" id="IPR011805">
    <property type="entry name" value="RNase_R"/>
</dbReference>
<dbReference type="FunFam" id="2.40.50.140:FF:000219">
    <property type="entry name" value="Ribonuclease R"/>
    <property type="match status" value="1"/>
</dbReference>
<dbReference type="OrthoDB" id="9764149at2"/>
<dbReference type="SUPFAM" id="SSF50249">
    <property type="entry name" value="Nucleic acid-binding proteins"/>
    <property type="match status" value="4"/>
</dbReference>
<keyword evidence="6 8" id="KW-0269">Exonuclease</keyword>
<dbReference type="Pfam" id="PF00575">
    <property type="entry name" value="S1"/>
    <property type="match status" value="1"/>
</dbReference>
<evidence type="ECO:0000256" key="3">
    <source>
        <dbReference type="ARBA" id="ARBA00022490"/>
    </source>
</evidence>
<keyword evidence="3 8" id="KW-0963">Cytoplasm</keyword>
<dbReference type="GO" id="GO:0005829">
    <property type="term" value="C:cytosol"/>
    <property type="evidence" value="ECO:0007669"/>
    <property type="project" value="TreeGrafter"/>
</dbReference>
<dbReference type="NCBIfam" id="TIGR00358">
    <property type="entry name" value="3_prime_RNase"/>
    <property type="match status" value="1"/>
</dbReference>
<evidence type="ECO:0000259" key="9">
    <source>
        <dbReference type="PROSITE" id="PS50126"/>
    </source>
</evidence>
<name>A0A239K8R1_9FIRM</name>
<dbReference type="RefSeq" id="WP_089285258.1">
    <property type="nucleotide sequence ID" value="NZ_FZOJ01000043.1"/>
</dbReference>
<dbReference type="InterPro" id="IPR040476">
    <property type="entry name" value="CSD2"/>
</dbReference>
<keyword evidence="5 8" id="KW-0378">Hydrolase</keyword>
<reference evidence="10 11" key="1">
    <citation type="submission" date="2017-06" db="EMBL/GenBank/DDBJ databases">
        <authorList>
            <person name="Kim H.J."/>
            <person name="Triplett B.A."/>
        </authorList>
    </citation>
    <scope>NUCLEOTIDE SEQUENCE [LARGE SCALE GENOMIC DNA]</scope>
    <source>
        <strain evidence="10 11">SCA</strain>
    </source>
</reference>
<organism evidence="10 11">
    <name type="scientific">Anaerovirgula multivorans</name>
    <dbReference type="NCBI Taxonomy" id="312168"/>
    <lineage>
        <taxon>Bacteria</taxon>
        <taxon>Bacillati</taxon>
        <taxon>Bacillota</taxon>
        <taxon>Clostridia</taxon>
        <taxon>Peptostreptococcales</taxon>
        <taxon>Natronincolaceae</taxon>
        <taxon>Anaerovirgula</taxon>
    </lineage>
</organism>
<evidence type="ECO:0000256" key="6">
    <source>
        <dbReference type="ARBA" id="ARBA00022839"/>
    </source>
</evidence>
<dbReference type="AlphaFoldDB" id="A0A239K8R1"/>
<dbReference type="CDD" id="cd04471">
    <property type="entry name" value="S1_RNase_R"/>
    <property type="match status" value="1"/>
</dbReference>
<protein>
    <recommendedName>
        <fullName evidence="8">Ribonuclease R</fullName>
        <shortName evidence="8">RNase R</shortName>
        <ecNumber evidence="8">3.1.13.1</ecNumber>
    </recommendedName>
</protein>
<feature type="domain" description="S1 motif" evidence="9">
    <location>
        <begin position="624"/>
        <end position="704"/>
    </location>
</feature>
<dbReference type="InterPro" id="IPR012340">
    <property type="entry name" value="NA-bd_OB-fold"/>
</dbReference>
<keyword evidence="7 8" id="KW-0694">RNA-binding</keyword>
<dbReference type="SMART" id="SM00357">
    <property type="entry name" value="CSP"/>
    <property type="match status" value="2"/>
</dbReference>
<evidence type="ECO:0000256" key="2">
    <source>
        <dbReference type="ARBA" id="ARBA00004496"/>
    </source>
</evidence>
<sequence length="708" mass="81687">MTIKEKIVEFMRTSAYNPMLEEELAEALEIDRKQRVVFSNLLQEMVAEGLVIQTRKKRFGVPERMGLIVGKLQGHAKGFGFIISDLTDVEDVFVPSNMMNGAMNQDRVVARINQVNSSTRRAEGEVIRILERANNEIVGTYEDSRNFGFVVPDDNKINVDVFIPKADRNGAKHGDKVVCEITEWPDKRRNPEGQIIEVLGHQNDTGTDILAIMRKFKLNPDFPEPVEKEIESISETAEEEEIARRRDIRDLRMVTIDGADAKDLDDAVSLEILDNGNYRLGVHIADVAHYVREGTELNKEALARATSVYLVDRVIPMLPKKLSNGICSLNPKIDRLTMTVFMEIDKNGKVVNHEIVESVINIDERMIYEDVSDILEHGNKELMEKYQYLVEDFKKMEELSKVLRRRREERGAIDFDFDEAKVVLDEKGRPIDVKKYERRIANRIIEEFMLVCNETVAENYYWLKLPFVYRVHEEPNVEKLEEFNKFVHNFGYHLKGMTNEIHPKMLQELLNKIKGQKEETVISTLMLRSLKKARYAPDNLGHFGLAAKYYCHFTSPIRRYPDLAIHRIMKLYLQGKIDEGRLEKLKAAVTYIAEQSSTREAVADEAERETEDLKKAEYMAQRVGEVYEGIISGVTSFGIFVELDNTIEGMVRLSSIVDDYYTYDSEKHMLIGERKKKTFRIGDIAKIQVARVDVKQREIDFNLVEQQA</sequence>
<evidence type="ECO:0000256" key="4">
    <source>
        <dbReference type="ARBA" id="ARBA00022722"/>
    </source>
</evidence>
<dbReference type="SMART" id="SM00955">
    <property type="entry name" value="RNB"/>
    <property type="match status" value="1"/>
</dbReference>
<keyword evidence="11" id="KW-1185">Reference proteome</keyword>
<comment type="similarity">
    <text evidence="8">Belongs to the RNR ribonuclease family. RNase R subfamily.</text>
</comment>
<dbReference type="EC" id="3.1.13.1" evidence="8"/>
<dbReference type="NCBIfam" id="TIGR02063">
    <property type="entry name" value="RNase_R"/>
    <property type="match status" value="1"/>
</dbReference>
<dbReference type="GO" id="GO:0006402">
    <property type="term" value="P:mRNA catabolic process"/>
    <property type="evidence" value="ECO:0007669"/>
    <property type="project" value="TreeGrafter"/>
</dbReference>
<dbReference type="Pfam" id="PF00773">
    <property type="entry name" value="RNB"/>
    <property type="match status" value="1"/>
</dbReference>
<evidence type="ECO:0000256" key="5">
    <source>
        <dbReference type="ARBA" id="ARBA00022801"/>
    </source>
</evidence>
<dbReference type="InterPro" id="IPR003029">
    <property type="entry name" value="S1_domain"/>
</dbReference>
<gene>
    <name evidence="8" type="primary">rnr</name>
    <name evidence="10" type="ORF">SAMN05446037_104322</name>
</gene>
<dbReference type="Gene3D" id="2.40.50.140">
    <property type="entry name" value="Nucleic acid-binding proteins"/>
    <property type="match status" value="3"/>
</dbReference>
<evidence type="ECO:0000313" key="10">
    <source>
        <dbReference type="EMBL" id="SNT13544.1"/>
    </source>
</evidence>
<dbReference type="InterPro" id="IPR013223">
    <property type="entry name" value="RNase_B_OB_dom"/>
</dbReference>
<comment type="subcellular location">
    <subcellularLocation>
        <location evidence="2 8">Cytoplasm</location>
    </subcellularLocation>
</comment>
<accession>A0A239K8R1</accession>
<dbReference type="HAMAP" id="MF_01895">
    <property type="entry name" value="RNase_R"/>
    <property type="match status" value="1"/>
</dbReference>
<dbReference type="Pfam" id="PF08206">
    <property type="entry name" value="OB_RNB"/>
    <property type="match status" value="1"/>
</dbReference>
<proteinExistence type="inferred from homology"/>
<dbReference type="PANTHER" id="PTHR23355:SF9">
    <property type="entry name" value="DIS3-LIKE EXONUCLEASE 2"/>
    <property type="match status" value="1"/>
</dbReference>
<dbReference type="InterPro" id="IPR004476">
    <property type="entry name" value="RNase_II/RNase_R"/>
</dbReference>
<keyword evidence="4 8" id="KW-0540">Nuclease</keyword>
<dbReference type="Pfam" id="PF17876">
    <property type="entry name" value="CSD2"/>
    <property type="match status" value="1"/>
</dbReference>
<dbReference type="InterPro" id="IPR050180">
    <property type="entry name" value="RNR_Ribonuclease"/>
</dbReference>
<dbReference type="PANTHER" id="PTHR23355">
    <property type="entry name" value="RIBONUCLEASE"/>
    <property type="match status" value="1"/>
</dbReference>
<dbReference type="InterPro" id="IPR001900">
    <property type="entry name" value="RNase_II/R"/>
</dbReference>
<dbReference type="PROSITE" id="PS50126">
    <property type="entry name" value="S1"/>
    <property type="match status" value="1"/>
</dbReference>
<dbReference type="GO" id="GO:0003723">
    <property type="term" value="F:RNA binding"/>
    <property type="evidence" value="ECO:0007669"/>
    <property type="project" value="UniProtKB-UniRule"/>
</dbReference>
<dbReference type="GO" id="GO:0008859">
    <property type="term" value="F:exoribonuclease II activity"/>
    <property type="evidence" value="ECO:0007669"/>
    <property type="project" value="UniProtKB-UniRule"/>
</dbReference>
<comment type="catalytic activity">
    <reaction evidence="1 8">
        <text>Exonucleolytic cleavage in the 3'- to 5'-direction to yield nucleoside 5'-phosphates.</text>
        <dbReference type="EC" id="3.1.13.1"/>
    </reaction>
</comment>
<dbReference type="EMBL" id="FZOJ01000043">
    <property type="protein sequence ID" value="SNT13544.1"/>
    <property type="molecule type" value="Genomic_DNA"/>
</dbReference>
<dbReference type="InterPro" id="IPR011129">
    <property type="entry name" value="CSD"/>
</dbReference>
<evidence type="ECO:0000313" key="11">
    <source>
        <dbReference type="Proteomes" id="UP000198304"/>
    </source>
</evidence>